<name>A0A811PAV3_9POAL</name>
<evidence type="ECO:0000313" key="8">
    <source>
        <dbReference type="EMBL" id="CAD6240731.1"/>
    </source>
</evidence>
<feature type="domain" description="HTH myb-type" evidence="7">
    <location>
        <begin position="229"/>
        <end position="280"/>
    </location>
</feature>
<protein>
    <recommendedName>
        <fullName evidence="7">HTH myb-type domain-containing protein</fullName>
    </recommendedName>
</protein>
<evidence type="ECO:0000259" key="7">
    <source>
        <dbReference type="PROSITE" id="PS51294"/>
    </source>
</evidence>
<evidence type="ECO:0000256" key="2">
    <source>
        <dbReference type="ARBA" id="ARBA00023015"/>
    </source>
</evidence>
<comment type="caution">
    <text evidence="8">The sequence shown here is derived from an EMBL/GenBank/DDBJ whole genome shotgun (WGS) entry which is preliminary data.</text>
</comment>
<keyword evidence="9" id="KW-1185">Reference proteome</keyword>
<dbReference type="InterPro" id="IPR017930">
    <property type="entry name" value="Myb_dom"/>
</dbReference>
<keyword evidence="3" id="KW-0238">DNA-binding</keyword>
<dbReference type="InterPro" id="IPR009057">
    <property type="entry name" value="Homeodomain-like_sf"/>
</dbReference>
<dbReference type="GO" id="GO:0045893">
    <property type="term" value="P:positive regulation of DNA-templated transcription"/>
    <property type="evidence" value="ECO:0007669"/>
    <property type="project" value="InterPro"/>
</dbReference>
<dbReference type="GO" id="GO:0000976">
    <property type="term" value="F:transcription cis-regulatory region binding"/>
    <property type="evidence" value="ECO:0007669"/>
    <property type="project" value="TreeGrafter"/>
</dbReference>
<dbReference type="FunFam" id="1.10.10.60:FF:000007">
    <property type="entry name" value="Two-component response regulator"/>
    <property type="match status" value="1"/>
</dbReference>
<accession>A0A811PAV3</accession>
<dbReference type="Pfam" id="PF00249">
    <property type="entry name" value="Myb_DNA-binding"/>
    <property type="match status" value="1"/>
</dbReference>
<evidence type="ECO:0000256" key="4">
    <source>
        <dbReference type="ARBA" id="ARBA00023163"/>
    </source>
</evidence>
<evidence type="ECO:0000313" key="9">
    <source>
        <dbReference type="Proteomes" id="UP000604825"/>
    </source>
</evidence>
<dbReference type="GO" id="GO:0003700">
    <property type="term" value="F:DNA-binding transcription factor activity"/>
    <property type="evidence" value="ECO:0007669"/>
    <property type="project" value="InterPro"/>
</dbReference>
<sequence>MLGVSTLRSPSSSKADQHCGGFVGDHHVVFPTSGVGSDCCDGFAMVDVDDNLLDYIDFSCDVPFFDADGDILPDLEVDPTELLAEFSSTPPPDDLLLATASPAAVHVDDEAANNKAPVVPDDNVKQHHLAAVTTVAQEEKRLLEEQTCGDEKHVAASKQTTEEDSCAGAAVSDTKSSASASAEGHSKKKLAPGKNSTASAREREGRAMATMNRAMGIPVYAGSLFAVDWTPELHRRFVQAVEQLGIDKAVPSRILEIMGMDCLTRHNIASHLQKYRSHRKHLMAREAEAATWAQKRHMYAAAAAAGGGVGAPRTDAPHASRPWVVPTIGFPPPAPPPFCRPLHVWGHPPHAAAAEAPPTPTPMLPVWPRHLAPPRPLPPWAHPHPPAVDPAFWHQQYNAARKWGPQAAAVTQGTPCVPPPAAAMLPRFPVPGMVPHPIYRPAMVPPPPPPPPPSSKLAELQPELDTHPSKESIDAAIGDVLVKPWLPLPLGLKPPSLDSVMSELHKQGVPSILTAAATTATAAG</sequence>
<dbReference type="OrthoDB" id="60033at2759"/>
<dbReference type="EMBL" id="CAJGYO010000006">
    <property type="protein sequence ID" value="CAD6240731.1"/>
    <property type="molecule type" value="Genomic_DNA"/>
</dbReference>
<evidence type="ECO:0000256" key="5">
    <source>
        <dbReference type="ARBA" id="ARBA00023242"/>
    </source>
</evidence>
<dbReference type="PANTHER" id="PTHR31312">
    <property type="entry name" value="TRANSCRIPTION ACTIVATOR GLK1"/>
    <property type="match status" value="1"/>
</dbReference>
<dbReference type="PROSITE" id="PS51294">
    <property type="entry name" value="HTH_MYB"/>
    <property type="match status" value="1"/>
</dbReference>
<feature type="region of interest" description="Disordered" evidence="6">
    <location>
        <begin position="148"/>
        <end position="202"/>
    </location>
</feature>
<gene>
    <name evidence="8" type="ORF">NCGR_LOCUS27247</name>
</gene>
<dbReference type="InterPro" id="IPR044825">
    <property type="entry name" value="GLK1/2-like"/>
</dbReference>
<feature type="compositionally biased region" description="Pro residues" evidence="6">
    <location>
        <begin position="443"/>
        <end position="454"/>
    </location>
</feature>
<dbReference type="GO" id="GO:0005634">
    <property type="term" value="C:nucleus"/>
    <property type="evidence" value="ECO:0007669"/>
    <property type="project" value="UniProtKB-SubCell"/>
</dbReference>
<evidence type="ECO:0000256" key="1">
    <source>
        <dbReference type="ARBA" id="ARBA00004123"/>
    </source>
</evidence>
<keyword evidence="2" id="KW-0805">Transcription regulation</keyword>
<comment type="subcellular location">
    <subcellularLocation>
        <location evidence="1">Nucleus</location>
    </subcellularLocation>
</comment>
<reference evidence="8" key="1">
    <citation type="submission" date="2020-10" db="EMBL/GenBank/DDBJ databases">
        <authorList>
            <person name="Han B."/>
            <person name="Lu T."/>
            <person name="Zhao Q."/>
            <person name="Huang X."/>
            <person name="Zhao Y."/>
        </authorList>
    </citation>
    <scope>NUCLEOTIDE SEQUENCE</scope>
</reference>
<proteinExistence type="predicted"/>
<dbReference type="InterPro" id="IPR006447">
    <property type="entry name" value="Myb_dom_plants"/>
</dbReference>
<keyword evidence="5" id="KW-0539">Nucleus</keyword>
<evidence type="ECO:0000256" key="3">
    <source>
        <dbReference type="ARBA" id="ARBA00023125"/>
    </source>
</evidence>
<evidence type="ECO:0000256" key="6">
    <source>
        <dbReference type="SAM" id="MobiDB-lite"/>
    </source>
</evidence>
<dbReference type="InterPro" id="IPR001005">
    <property type="entry name" value="SANT/Myb"/>
</dbReference>
<dbReference type="NCBIfam" id="TIGR01557">
    <property type="entry name" value="myb_SHAQKYF"/>
    <property type="match status" value="1"/>
</dbReference>
<dbReference type="AlphaFoldDB" id="A0A811PAV3"/>
<feature type="region of interest" description="Disordered" evidence="6">
    <location>
        <begin position="443"/>
        <end position="468"/>
    </location>
</feature>
<dbReference type="Gene3D" id="1.10.10.60">
    <property type="entry name" value="Homeodomain-like"/>
    <property type="match status" value="1"/>
</dbReference>
<dbReference type="Proteomes" id="UP000604825">
    <property type="component" value="Unassembled WGS sequence"/>
</dbReference>
<dbReference type="SUPFAM" id="SSF46689">
    <property type="entry name" value="Homeodomain-like"/>
    <property type="match status" value="1"/>
</dbReference>
<dbReference type="PANTHER" id="PTHR31312:SF1">
    <property type="entry name" value="TRANSCRIPTION ACTIVATOR GLK1"/>
    <property type="match status" value="1"/>
</dbReference>
<organism evidence="8 9">
    <name type="scientific">Miscanthus lutarioriparius</name>
    <dbReference type="NCBI Taxonomy" id="422564"/>
    <lineage>
        <taxon>Eukaryota</taxon>
        <taxon>Viridiplantae</taxon>
        <taxon>Streptophyta</taxon>
        <taxon>Embryophyta</taxon>
        <taxon>Tracheophyta</taxon>
        <taxon>Spermatophyta</taxon>
        <taxon>Magnoliopsida</taxon>
        <taxon>Liliopsida</taxon>
        <taxon>Poales</taxon>
        <taxon>Poaceae</taxon>
        <taxon>PACMAD clade</taxon>
        <taxon>Panicoideae</taxon>
        <taxon>Andropogonodae</taxon>
        <taxon>Andropogoneae</taxon>
        <taxon>Saccharinae</taxon>
        <taxon>Miscanthus</taxon>
    </lineage>
</organism>
<keyword evidence="4" id="KW-0804">Transcription</keyword>